<dbReference type="InterPro" id="IPR013549">
    <property type="entry name" value="DUF1731"/>
</dbReference>
<dbReference type="SUPFAM" id="SSF51735">
    <property type="entry name" value="NAD(P)-binding Rossmann-fold domains"/>
    <property type="match status" value="1"/>
</dbReference>
<reference evidence="4 5" key="1">
    <citation type="submission" date="2023-07" db="EMBL/GenBank/DDBJ databases">
        <authorList>
            <person name="Peeters C."/>
        </authorList>
    </citation>
    <scope>NUCLEOTIDE SEQUENCE [LARGE SCALE GENOMIC DNA]</scope>
    <source>
        <strain evidence="4 5">LMG 19083</strain>
    </source>
</reference>
<dbReference type="RefSeq" id="WP_316664887.1">
    <property type="nucleotide sequence ID" value="NZ_CATZBU010000003.1"/>
</dbReference>
<dbReference type="CDD" id="cd05242">
    <property type="entry name" value="SDR_a8"/>
    <property type="match status" value="1"/>
</dbReference>
<proteinExistence type="inferred from homology"/>
<dbReference type="Pfam" id="PF01370">
    <property type="entry name" value="Epimerase"/>
    <property type="match status" value="1"/>
</dbReference>
<comment type="caution">
    <text evidence="4">The sequence shown here is derived from an EMBL/GenBank/DDBJ whole genome shotgun (WGS) entry which is preliminary data.</text>
</comment>
<dbReference type="Gene3D" id="3.40.50.720">
    <property type="entry name" value="NAD(P)-binding Rossmann-like Domain"/>
    <property type="match status" value="1"/>
</dbReference>
<organism evidence="4 5">
    <name type="scientific">Ralstonia psammae</name>
    <dbReference type="NCBI Taxonomy" id="3058598"/>
    <lineage>
        <taxon>Bacteria</taxon>
        <taxon>Pseudomonadati</taxon>
        <taxon>Pseudomonadota</taxon>
        <taxon>Betaproteobacteria</taxon>
        <taxon>Burkholderiales</taxon>
        <taxon>Burkholderiaceae</taxon>
        <taxon>Ralstonia</taxon>
    </lineage>
</organism>
<dbReference type="PANTHER" id="PTHR11092:SF0">
    <property type="entry name" value="EPIMERASE FAMILY PROTEIN SDR39U1"/>
    <property type="match status" value="1"/>
</dbReference>
<comment type="similarity">
    <text evidence="1">Belongs to the NAD(P)-dependent epimerase/dehydratase family. SDR39U1 subfamily.</text>
</comment>
<dbReference type="InterPro" id="IPR001509">
    <property type="entry name" value="Epimerase_deHydtase"/>
</dbReference>
<evidence type="ECO:0000256" key="1">
    <source>
        <dbReference type="ARBA" id="ARBA00009353"/>
    </source>
</evidence>
<dbReference type="Pfam" id="PF08338">
    <property type="entry name" value="DUF1731"/>
    <property type="match status" value="1"/>
</dbReference>
<gene>
    <name evidence="4" type="ORF">LMG19083_01369</name>
</gene>
<evidence type="ECO:0000259" key="3">
    <source>
        <dbReference type="Pfam" id="PF08338"/>
    </source>
</evidence>
<accession>A0ABN9IQE3</accession>
<dbReference type="InterPro" id="IPR036291">
    <property type="entry name" value="NAD(P)-bd_dom_sf"/>
</dbReference>
<dbReference type="NCBIfam" id="TIGR01777">
    <property type="entry name" value="yfcH"/>
    <property type="match status" value="1"/>
</dbReference>
<evidence type="ECO:0000259" key="2">
    <source>
        <dbReference type="Pfam" id="PF01370"/>
    </source>
</evidence>
<dbReference type="EMBL" id="CATZBU010000003">
    <property type="protein sequence ID" value="CAJ0786000.1"/>
    <property type="molecule type" value="Genomic_DNA"/>
</dbReference>
<dbReference type="InterPro" id="IPR010099">
    <property type="entry name" value="SDR39U1"/>
</dbReference>
<feature type="domain" description="DUF1731" evidence="3">
    <location>
        <begin position="250"/>
        <end position="296"/>
    </location>
</feature>
<keyword evidence="5" id="KW-1185">Reference proteome</keyword>
<dbReference type="Proteomes" id="UP001189813">
    <property type="component" value="Unassembled WGS sequence"/>
</dbReference>
<feature type="domain" description="NAD-dependent epimerase/dehydratase" evidence="2">
    <location>
        <begin position="3"/>
        <end position="223"/>
    </location>
</feature>
<sequence>MRILLTGGTGLIGRALCHHWKAEGHDIVVWSRTPDRVPTLCAGARGVAALQELEDSAPLDAVVNLAGAPIADRPWTAHRREVLWHSRIDLTRKLVDWLGQGVLRPRVLLSASATGWYGDRGNECLDEGSCAGEGDFGSRLCVAWEEEAKRAELLGIRVVRLRTAPVLARSGGMLPKLRLPFSMGFGGRLGNGRQWMPWVHLDDVVGLIDFLLPRDDCEGVFNACAPHLVCNKDFAQALARALHRPMLFSVPAWALRIALGEMAVLLLGSQHVEPRRALDAGYRFRFSRLEDALANLLTGANAPVDAITPASGSEM</sequence>
<dbReference type="PANTHER" id="PTHR11092">
    <property type="entry name" value="SUGAR NUCLEOTIDE EPIMERASE RELATED"/>
    <property type="match status" value="1"/>
</dbReference>
<protein>
    <submittedName>
        <fullName evidence="4">Epimerase family protein</fullName>
    </submittedName>
</protein>
<name>A0ABN9IQE3_9RALS</name>
<evidence type="ECO:0000313" key="4">
    <source>
        <dbReference type="EMBL" id="CAJ0786000.1"/>
    </source>
</evidence>
<evidence type="ECO:0000313" key="5">
    <source>
        <dbReference type="Proteomes" id="UP001189813"/>
    </source>
</evidence>